<feature type="transmembrane region" description="Helical" evidence="1">
    <location>
        <begin position="61"/>
        <end position="80"/>
    </location>
</feature>
<keyword evidence="1" id="KW-0472">Membrane</keyword>
<organism evidence="2">
    <name type="scientific">Cucumis melo</name>
    <name type="common">Muskmelon</name>
    <dbReference type="NCBI Taxonomy" id="3656"/>
    <lineage>
        <taxon>Eukaryota</taxon>
        <taxon>Viridiplantae</taxon>
        <taxon>Streptophyta</taxon>
        <taxon>Embryophyta</taxon>
        <taxon>Tracheophyta</taxon>
        <taxon>Spermatophyta</taxon>
        <taxon>Magnoliopsida</taxon>
        <taxon>eudicotyledons</taxon>
        <taxon>Gunneridae</taxon>
        <taxon>Pentapetalae</taxon>
        <taxon>rosids</taxon>
        <taxon>fabids</taxon>
        <taxon>Cucurbitales</taxon>
        <taxon>Cucurbitaceae</taxon>
        <taxon>Benincaseae</taxon>
        <taxon>Cucumis</taxon>
    </lineage>
</organism>
<proteinExistence type="predicted"/>
<reference evidence="2" key="1">
    <citation type="submission" date="2023-03" db="UniProtKB">
        <authorList>
            <consortium name="EnsemblPlants"/>
        </authorList>
    </citation>
    <scope>IDENTIFICATION</scope>
</reference>
<sequence>MYSFPQKDEDELRVFVREMEKEKPIYIGEALHLYISHHLRHLSSSIKLSFQTYPFREMKPLSLLCIFIILSFVVGFFRGYHYFSGVDYLTPCSRL</sequence>
<keyword evidence="1" id="KW-1133">Transmembrane helix</keyword>
<accession>A0A9I9E7D9</accession>
<keyword evidence="1" id="KW-0812">Transmembrane</keyword>
<evidence type="ECO:0000256" key="1">
    <source>
        <dbReference type="SAM" id="Phobius"/>
    </source>
</evidence>
<dbReference type="AlphaFoldDB" id="A0A9I9E7D9"/>
<dbReference type="Gramene" id="MELO3C029805.2.1">
    <property type="protein sequence ID" value="MELO3C029805.2.1"/>
    <property type="gene ID" value="MELO3C029805.2"/>
</dbReference>
<protein>
    <submittedName>
        <fullName evidence="2">Uncharacterized protein</fullName>
    </submittedName>
</protein>
<evidence type="ECO:0000313" key="2">
    <source>
        <dbReference type="EnsemblPlants" id="MELO3C029805.2.1"/>
    </source>
</evidence>
<dbReference type="EnsemblPlants" id="MELO3C029805.2.1">
    <property type="protein sequence ID" value="MELO3C029805.2.1"/>
    <property type="gene ID" value="MELO3C029805.2"/>
</dbReference>
<name>A0A9I9E7D9_CUCME</name>